<dbReference type="InterPro" id="IPR000914">
    <property type="entry name" value="SBP_5_dom"/>
</dbReference>
<dbReference type="GO" id="GO:0043190">
    <property type="term" value="C:ATP-binding cassette (ABC) transporter complex"/>
    <property type="evidence" value="ECO:0007669"/>
    <property type="project" value="InterPro"/>
</dbReference>
<feature type="region of interest" description="Disordered" evidence="4">
    <location>
        <begin position="26"/>
        <end position="54"/>
    </location>
</feature>
<dbReference type="SUPFAM" id="SSF53850">
    <property type="entry name" value="Periplasmic binding protein-like II"/>
    <property type="match status" value="1"/>
</dbReference>
<dbReference type="PANTHER" id="PTHR30290">
    <property type="entry name" value="PERIPLASMIC BINDING COMPONENT OF ABC TRANSPORTER"/>
    <property type="match status" value="1"/>
</dbReference>
<dbReference type="Proteomes" id="UP000737612">
    <property type="component" value="Unassembled WGS sequence"/>
</dbReference>
<feature type="signal peptide" evidence="5">
    <location>
        <begin position="1"/>
        <end position="21"/>
    </location>
</feature>
<comment type="caution">
    <text evidence="7">The sequence shown here is derived from an EMBL/GenBank/DDBJ whole genome shotgun (WGS) entry which is preliminary data.</text>
</comment>
<evidence type="ECO:0000256" key="1">
    <source>
        <dbReference type="ARBA" id="ARBA00005695"/>
    </source>
</evidence>
<dbReference type="GO" id="GO:0015833">
    <property type="term" value="P:peptide transport"/>
    <property type="evidence" value="ECO:0007669"/>
    <property type="project" value="TreeGrafter"/>
</dbReference>
<feature type="compositionally biased region" description="Low complexity" evidence="4">
    <location>
        <begin position="34"/>
        <end position="48"/>
    </location>
</feature>
<dbReference type="Gene3D" id="3.40.190.10">
    <property type="entry name" value="Periplasmic binding protein-like II"/>
    <property type="match status" value="1"/>
</dbReference>
<organism evidence="7 8">
    <name type="scientific">Fusicatenibacter saccharivorans</name>
    <dbReference type="NCBI Taxonomy" id="1150298"/>
    <lineage>
        <taxon>Bacteria</taxon>
        <taxon>Bacillati</taxon>
        <taxon>Bacillota</taxon>
        <taxon>Clostridia</taxon>
        <taxon>Lachnospirales</taxon>
        <taxon>Lachnospiraceae</taxon>
        <taxon>Fusicatenibacter</taxon>
    </lineage>
</organism>
<evidence type="ECO:0000256" key="5">
    <source>
        <dbReference type="SAM" id="SignalP"/>
    </source>
</evidence>
<protein>
    <submittedName>
        <fullName evidence="7">ABC transporter substrate-binding protein</fullName>
    </submittedName>
</protein>
<proteinExistence type="inferred from homology"/>
<keyword evidence="2" id="KW-0813">Transport</keyword>
<evidence type="ECO:0000313" key="8">
    <source>
        <dbReference type="Proteomes" id="UP000737612"/>
    </source>
</evidence>
<evidence type="ECO:0000313" key="7">
    <source>
        <dbReference type="EMBL" id="MBN2952035.1"/>
    </source>
</evidence>
<dbReference type="Pfam" id="PF00496">
    <property type="entry name" value="SBP_bac_5"/>
    <property type="match status" value="1"/>
</dbReference>
<feature type="chain" id="PRO_5038974344" evidence="5">
    <location>
        <begin position="22"/>
        <end position="529"/>
    </location>
</feature>
<comment type="similarity">
    <text evidence="1">Belongs to the bacterial solute-binding protein 5 family.</text>
</comment>
<evidence type="ECO:0000256" key="2">
    <source>
        <dbReference type="ARBA" id="ARBA00022448"/>
    </source>
</evidence>
<dbReference type="AlphaFoldDB" id="A0A938ZCD3"/>
<dbReference type="InterPro" id="IPR030678">
    <property type="entry name" value="Peptide/Ni-bd"/>
</dbReference>
<dbReference type="PIRSF" id="PIRSF002741">
    <property type="entry name" value="MppA"/>
    <property type="match status" value="1"/>
</dbReference>
<dbReference type="PANTHER" id="PTHR30290:SF9">
    <property type="entry name" value="OLIGOPEPTIDE-BINDING PROTEIN APPA"/>
    <property type="match status" value="1"/>
</dbReference>
<sequence length="529" mass="58746">MKKRRSVLALLLVAALTVVLGGCQDGKDGKADSSDTTSSQVSTESTPTGEPVMGGSITVGIPQDIEDSLDPHKSVAAGTKEILFNIYEGLVKPDEEGNLNDAVAESHSISEDGKVYTFKLRNGVKFHDGTTVTAEDVKYSIERCAGINGDGTPLVEAFSNVDKVEIPDESTINIYLKEADTEFLAYLTVAIVPEHVEDLEADPVGTGPFHYVSRSPQENIVLEKFSDYWDTENQAYLDKVTFRIVKDSNAVVTNLKSGTLDMYARLSSTQTAQLAEDSDFTIYDGGMNLVQALYLNNAVEPLNNVKVRQALCYAANRQEVLDMIADGKGTIIGSSMFPAFGKYYVPELSERYNQDIEKAKELLKEAGYPDGFELTITVPNNYQQHIDTAQVLVEQFKAIGVTAKIQQVEWDSWLSDVYADRKFQSTVVGVDAAYLTGRALLERFTSTSSKNFINYSNEEYDKLYQQVKTSTDEEEQVELYKKMETLLCDDAANLYIEDMACEVALRSDFAGYQFYPLYVQNMAKIYKVK</sequence>
<dbReference type="Gene3D" id="3.10.105.10">
    <property type="entry name" value="Dipeptide-binding Protein, Domain 3"/>
    <property type="match status" value="1"/>
</dbReference>
<name>A0A938ZCD3_9FIRM</name>
<dbReference type="PROSITE" id="PS51257">
    <property type="entry name" value="PROKAR_LIPOPROTEIN"/>
    <property type="match status" value="1"/>
</dbReference>
<dbReference type="GO" id="GO:1904680">
    <property type="term" value="F:peptide transmembrane transporter activity"/>
    <property type="evidence" value="ECO:0007669"/>
    <property type="project" value="TreeGrafter"/>
</dbReference>
<dbReference type="GO" id="GO:0042597">
    <property type="term" value="C:periplasmic space"/>
    <property type="evidence" value="ECO:0007669"/>
    <property type="project" value="UniProtKB-ARBA"/>
</dbReference>
<accession>A0A938ZCD3</accession>
<evidence type="ECO:0000256" key="3">
    <source>
        <dbReference type="ARBA" id="ARBA00022729"/>
    </source>
</evidence>
<evidence type="ECO:0000259" key="6">
    <source>
        <dbReference type="Pfam" id="PF00496"/>
    </source>
</evidence>
<feature type="domain" description="Solute-binding protein family 5" evidence="6">
    <location>
        <begin position="101"/>
        <end position="451"/>
    </location>
</feature>
<keyword evidence="3 5" id="KW-0732">Signal</keyword>
<dbReference type="InterPro" id="IPR039424">
    <property type="entry name" value="SBP_5"/>
</dbReference>
<evidence type="ECO:0000256" key="4">
    <source>
        <dbReference type="SAM" id="MobiDB-lite"/>
    </source>
</evidence>
<gene>
    <name evidence="7" type="ORF">JTJ23_00230</name>
</gene>
<dbReference type="EMBL" id="JAFHBD010000002">
    <property type="protein sequence ID" value="MBN2952035.1"/>
    <property type="molecule type" value="Genomic_DNA"/>
</dbReference>
<reference evidence="7" key="1">
    <citation type="submission" date="2021-02" db="EMBL/GenBank/DDBJ databases">
        <title>Metagenome-assembled genomes from human diarrheal sample B26.</title>
        <authorList>
            <person name="Ateba T.P."/>
            <person name="Alayande K.A."/>
            <person name="Mwanza M."/>
        </authorList>
    </citation>
    <scope>NUCLEOTIDE SEQUENCE</scope>
    <source>
        <strain evidence="7">06WH</strain>
    </source>
</reference>